<evidence type="ECO:0000256" key="1">
    <source>
        <dbReference type="ARBA" id="ARBA00010746"/>
    </source>
</evidence>
<dbReference type="InterPro" id="IPR004265">
    <property type="entry name" value="Dirigent"/>
</dbReference>
<comment type="subunit">
    <text evidence="2 4">Homodimer.</text>
</comment>
<comment type="similarity">
    <text evidence="1 4">Belongs to the plant dirigent protein family.</text>
</comment>
<dbReference type="PANTHER" id="PTHR21495">
    <property type="entry name" value="NUCLEOPORIN-RELATED"/>
    <property type="match status" value="1"/>
</dbReference>
<dbReference type="GO" id="GO:0048046">
    <property type="term" value="C:apoplast"/>
    <property type="evidence" value="ECO:0007669"/>
    <property type="project" value="UniProtKB-SubCell"/>
</dbReference>
<dbReference type="Pfam" id="PF03018">
    <property type="entry name" value="Dirigent"/>
    <property type="match status" value="1"/>
</dbReference>
<comment type="function">
    <text evidence="4">Dirigent proteins impart stereoselectivity on the phenoxy radical-coupling reaction, yielding optically active lignans from two molecules of coniferyl alcohol in the biosynthesis of lignans, flavonolignans, and alkaloids and thus plays a central role in plant secondary metabolism.</text>
</comment>
<dbReference type="AlphaFoldDB" id="A0A7J9FMX9"/>
<comment type="subcellular location">
    <subcellularLocation>
        <location evidence="4">Secreted</location>
        <location evidence="4">Extracellular space</location>
        <location evidence="4">Apoplast</location>
    </subcellularLocation>
</comment>
<evidence type="ECO:0000256" key="3">
    <source>
        <dbReference type="ARBA" id="ARBA00022525"/>
    </source>
</evidence>
<keyword evidence="4" id="KW-0052">Apoplast</keyword>
<evidence type="ECO:0000313" key="6">
    <source>
        <dbReference type="Proteomes" id="UP000593568"/>
    </source>
</evidence>
<evidence type="ECO:0000313" key="5">
    <source>
        <dbReference type="EMBL" id="MBA0786314.1"/>
    </source>
</evidence>
<organism evidence="5 6">
    <name type="scientific">Gossypium trilobum</name>
    <dbReference type="NCBI Taxonomy" id="34281"/>
    <lineage>
        <taxon>Eukaryota</taxon>
        <taxon>Viridiplantae</taxon>
        <taxon>Streptophyta</taxon>
        <taxon>Embryophyta</taxon>
        <taxon>Tracheophyta</taxon>
        <taxon>Spermatophyta</taxon>
        <taxon>Magnoliopsida</taxon>
        <taxon>eudicotyledons</taxon>
        <taxon>Gunneridae</taxon>
        <taxon>Pentapetalae</taxon>
        <taxon>rosids</taxon>
        <taxon>malvids</taxon>
        <taxon>Malvales</taxon>
        <taxon>Malvaceae</taxon>
        <taxon>Malvoideae</taxon>
        <taxon>Gossypium</taxon>
    </lineage>
</organism>
<gene>
    <name evidence="5" type="ORF">Gotri_027515</name>
</gene>
<reference evidence="5 6" key="1">
    <citation type="journal article" date="2019" name="Genome Biol. Evol.">
        <title>Insights into the evolution of the New World diploid cottons (Gossypium, subgenus Houzingenia) based on genome sequencing.</title>
        <authorList>
            <person name="Grover C.E."/>
            <person name="Arick M.A. 2nd"/>
            <person name="Thrash A."/>
            <person name="Conover J.L."/>
            <person name="Sanders W.S."/>
            <person name="Peterson D.G."/>
            <person name="Frelichowski J.E."/>
            <person name="Scheffler J.A."/>
            <person name="Scheffler B.E."/>
            <person name="Wendel J.F."/>
        </authorList>
    </citation>
    <scope>NUCLEOTIDE SEQUENCE [LARGE SCALE GENOMIC DNA]</scope>
    <source>
        <strain evidence="5">8</strain>
        <tissue evidence="5">Leaf</tissue>
    </source>
</reference>
<dbReference type="EMBL" id="JABEZW010222524">
    <property type="protein sequence ID" value="MBA0786314.1"/>
    <property type="molecule type" value="Genomic_DNA"/>
</dbReference>
<dbReference type="Proteomes" id="UP000593568">
    <property type="component" value="Unassembled WGS sequence"/>
</dbReference>
<sequence length="82" mass="9429">MGIITRLQFYFHDIVDRKHPTAMQIIRLPNRTAASLGTTYLVDDPLIEKPEPTSELVGRAQGIYAFASQRDYGLLWQCRFSE</sequence>
<keyword evidence="3 4" id="KW-0964">Secreted</keyword>
<keyword evidence="6" id="KW-1185">Reference proteome</keyword>
<comment type="caution">
    <text evidence="5">The sequence shown here is derived from an EMBL/GenBank/DDBJ whole genome shotgun (WGS) entry which is preliminary data.</text>
</comment>
<evidence type="ECO:0000256" key="2">
    <source>
        <dbReference type="ARBA" id="ARBA00011738"/>
    </source>
</evidence>
<accession>A0A7J9FMX9</accession>
<proteinExistence type="inferred from homology"/>
<protein>
    <recommendedName>
        <fullName evidence="4">Dirigent protein</fullName>
    </recommendedName>
</protein>
<dbReference type="Gene3D" id="2.40.480.10">
    <property type="entry name" value="Allene oxide cyclase-like"/>
    <property type="match status" value="1"/>
</dbReference>
<dbReference type="InterPro" id="IPR044859">
    <property type="entry name" value="Allene_oxi_cyc_Dirigent"/>
</dbReference>
<dbReference type="GO" id="GO:0009699">
    <property type="term" value="P:phenylpropanoid biosynthetic process"/>
    <property type="evidence" value="ECO:0007669"/>
    <property type="project" value="UniProtKB-ARBA"/>
</dbReference>
<name>A0A7J9FMX9_9ROSI</name>
<evidence type="ECO:0000256" key="4">
    <source>
        <dbReference type="RuleBase" id="RU363099"/>
    </source>
</evidence>
<feature type="non-terminal residue" evidence="5">
    <location>
        <position position="82"/>
    </location>
</feature>